<gene>
    <name evidence="2" type="ORF">NMW_0378</name>
</gene>
<accession>C6SHF9</accession>
<feature type="region of interest" description="Disordered" evidence="1">
    <location>
        <begin position="1"/>
        <end position="20"/>
    </location>
</feature>
<dbReference type="AlphaFoldDB" id="C6SHF9"/>
<evidence type="ECO:0000256" key="1">
    <source>
        <dbReference type="SAM" id="MobiDB-lite"/>
    </source>
</evidence>
<reference evidence="2" key="1">
    <citation type="journal article" date="2008" name="Proc. Natl. Acad. Sci. U.S.A.">
        <title>Whole-genome comparison of disease and carriage strains provides insights into virulence evolution in Neisseria meningitidis.</title>
        <authorList>
            <person name="Schoen C."/>
            <person name="Blom J."/>
            <person name="Claus H."/>
            <person name="Schramm-Glueck A."/>
            <person name="Brandt P."/>
            <person name="Mueller T."/>
            <person name="Goesmann A."/>
            <person name="Joseph B."/>
            <person name="Konietzny S."/>
            <person name="Kurzai O."/>
            <person name="Schmitt C."/>
            <person name="Friedrich T."/>
            <person name="Linke B."/>
            <person name="Vogel U."/>
            <person name="Frosch M."/>
        </authorList>
    </citation>
    <scope>NUCLEOTIDE SEQUENCE</scope>
    <source>
        <strain evidence="2">Alpha275</strain>
    </source>
</reference>
<dbReference type="EMBL" id="AM889138">
    <property type="protein sequence ID" value="CBA04978.1"/>
    <property type="molecule type" value="Genomic_DNA"/>
</dbReference>
<proteinExistence type="predicted"/>
<organism evidence="2">
    <name type="scientific">Neisseria meningitidis alpha275</name>
    <dbReference type="NCBI Taxonomy" id="295996"/>
    <lineage>
        <taxon>Bacteria</taxon>
        <taxon>Pseudomonadati</taxon>
        <taxon>Pseudomonadota</taxon>
        <taxon>Betaproteobacteria</taxon>
        <taxon>Neisseriales</taxon>
        <taxon>Neisseriaceae</taxon>
        <taxon>Neisseria</taxon>
    </lineage>
</organism>
<evidence type="ECO:0000313" key="2">
    <source>
        <dbReference type="EMBL" id="CBA04978.1"/>
    </source>
</evidence>
<protein>
    <submittedName>
        <fullName evidence="2">Uncharacterized protein</fullName>
    </submittedName>
</protein>
<sequence>MKIRRDARSGEPCAEGSDTEGYKDRCGGLSAAFRTLRSEKWGPASSCYRDACVLGGLRLGLGARLPSYFRAETAKSIQT</sequence>
<name>C6SHF9_NEIME</name>